<dbReference type="AlphaFoldDB" id="A0A9P6JVT8"/>
<gene>
    <name evidence="2" type="ORF">CPB83DRAFT_902277</name>
</gene>
<name>A0A9P6JVT8_9AGAR</name>
<evidence type="ECO:0000313" key="2">
    <source>
        <dbReference type="EMBL" id="KAF9534333.1"/>
    </source>
</evidence>
<protein>
    <submittedName>
        <fullName evidence="2">Uncharacterized protein</fullName>
    </submittedName>
</protein>
<evidence type="ECO:0000256" key="1">
    <source>
        <dbReference type="SAM" id="SignalP"/>
    </source>
</evidence>
<organism evidence="2 3">
    <name type="scientific">Crepidotus variabilis</name>
    <dbReference type="NCBI Taxonomy" id="179855"/>
    <lineage>
        <taxon>Eukaryota</taxon>
        <taxon>Fungi</taxon>
        <taxon>Dikarya</taxon>
        <taxon>Basidiomycota</taxon>
        <taxon>Agaricomycotina</taxon>
        <taxon>Agaricomycetes</taxon>
        <taxon>Agaricomycetidae</taxon>
        <taxon>Agaricales</taxon>
        <taxon>Agaricineae</taxon>
        <taxon>Crepidotaceae</taxon>
        <taxon>Crepidotus</taxon>
    </lineage>
</organism>
<evidence type="ECO:0000313" key="3">
    <source>
        <dbReference type="Proteomes" id="UP000807306"/>
    </source>
</evidence>
<feature type="signal peptide" evidence="1">
    <location>
        <begin position="1"/>
        <end position="25"/>
    </location>
</feature>
<dbReference type="Proteomes" id="UP000807306">
    <property type="component" value="Unassembled WGS sequence"/>
</dbReference>
<proteinExistence type="predicted"/>
<accession>A0A9P6JVT8</accession>
<sequence length="196" mass="22325">MSTVKDLQVFMRLLMVLCFLGIVVSIPTWDPFFDQTTVDNLVPGGSHIESNVPSAFRAAKKQMSVQTLGRPGNVTINNHLYEPPVFYVFKRQLWYMNNESTIWPVNMRNSSTTHPLPMQLVVEEKQGGIPGTWRWEGSMLNFDLLGKKSPVHRLFFVCLLNNSYNVFFSPSPTPRPDGCEITTLHSFVYSSVQVHD</sequence>
<reference evidence="2" key="1">
    <citation type="submission" date="2020-11" db="EMBL/GenBank/DDBJ databases">
        <authorList>
            <consortium name="DOE Joint Genome Institute"/>
            <person name="Ahrendt S."/>
            <person name="Riley R."/>
            <person name="Andreopoulos W."/>
            <person name="Labutti K."/>
            <person name="Pangilinan J."/>
            <person name="Ruiz-Duenas F.J."/>
            <person name="Barrasa J.M."/>
            <person name="Sanchez-Garcia M."/>
            <person name="Camarero S."/>
            <person name="Miyauchi S."/>
            <person name="Serrano A."/>
            <person name="Linde D."/>
            <person name="Babiker R."/>
            <person name="Drula E."/>
            <person name="Ayuso-Fernandez I."/>
            <person name="Pacheco R."/>
            <person name="Padilla G."/>
            <person name="Ferreira P."/>
            <person name="Barriuso J."/>
            <person name="Kellner H."/>
            <person name="Castanera R."/>
            <person name="Alfaro M."/>
            <person name="Ramirez L."/>
            <person name="Pisabarro A.G."/>
            <person name="Kuo A."/>
            <person name="Tritt A."/>
            <person name="Lipzen A."/>
            <person name="He G."/>
            <person name="Yan M."/>
            <person name="Ng V."/>
            <person name="Cullen D."/>
            <person name="Martin F."/>
            <person name="Rosso M.-N."/>
            <person name="Henrissat B."/>
            <person name="Hibbett D."/>
            <person name="Martinez A.T."/>
            <person name="Grigoriev I.V."/>
        </authorList>
    </citation>
    <scope>NUCLEOTIDE SEQUENCE</scope>
    <source>
        <strain evidence="2">CBS 506.95</strain>
    </source>
</reference>
<keyword evidence="3" id="KW-1185">Reference proteome</keyword>
<dbReference type="OrthoDB" id="3229881at2759"/>
<feature type="chain" id="PRO_5040197406" evidence="1">
    <location>
        <begin position="26"/>
        <end position="196"/>
    </location>
</feature>
<comment type="caution">
    <text evidence="2">The sequence shown here is derived from an EMBL/GenBank/DDBJ whole genome shotgun (WGS) entry which is preliminary data.</text>
</comment>
<dbReference type="EMBL" id="MU157826">
    <property type="protein sequence ID" value="KAF9534333.1"/>
    <property type="molecule type" value="Genomic_DNA"/>
</dbReference>
<keyword evidence="1" id="KW-0732">Signal</keyword>